<name>A0ABW4P7M7_9NOCA</name>
<keyword evidence="6" id="KW-1185">Reference proteome</keyword>
<dbReference type="SMART" id="SM00347">
    <property type="entry name" value="HTH_MARR"/>
    <property type="match status" value="1"/>
</dbReference>
<dbReference type="PRINTS" id="PR00598">
    <property type="entry name" value="HTHMARR"/>
</dbReference>
<dbReference type="EMBL" id="JBHUFB010000013">
    <property type="protein sequence ID" value="MFD1814031.1"/>
    <property type="molecule type" value="Genomic_DNA"/>
</dbReference>
<evidence type="ECO:0000313" key="6">
    <source>
        <dbReference type="Proteomes" id="UP001597286"/>
    </source>
</evidence>
<dbReference type="Pfam" id="PF12802">
    <property type="entry name" value="MarR_2"/>
    <property type="match status" value="1"/>
</dbReference>
<dbReference type="Gene3D" id="1.10.10.10">
    <property type="entry name" value="Winged helix-like DNA-binding domain superfamily/Winged helix DNA-binding domain"/>
    <property type="match status" value="1"/>
</dbReference>
<keyword evidence="2" id="KW-0238">DNA-binding</keyword>
<dbReference type="RefSeq" id="WP_378486533.1">
    <property type="nucleotide sequence ID" value="NZ_JBHUFB010000013.1"/>
</dbReference>
<evidence type="ECO:0000259" key="4">
    <source>
        <dbReference type="PROSITE" id="PS50995"/>
    </source>
</evidence>
<dbReference type="PROSITE" id="PS01117">
    <property type="entry name" value="HTH_MARR_1"/>
    <property type="match status" value="1"/>
</dbReference>
<organism evidence="5 6">
    <name type="scientific">Rhodococcus gannanensis</name>
    <dbReference type="NCBI Taxonomy" id="1960308"/>
    <lineage>
        <taxon>Bacteria</taxon>
        <taxon>Bacillati</taxon>
        <taxon>Actinomycetota</taxon>
        <taxon>Actinomycetes</taxon>
        <taxon>Mycobacteriales</taxon>
        <taxon>Nocardiaceae</taxon>
        <taxon>Rhodococcus</taxon>
    </lineage>
</organism>
<dbReference type="PROSITE" id="PS50995">
    <property type="entry name" value="HTH_MARR_2"/>
    <property type="match status" value="1"/>
</dbReference>
<keyword evidence="1" id="KW-0805">Transcription regulation</keyword>
<evidence type="ECO:0000256" key="2">
    <source>
        <dbReference type="ARBA" id="ARBA00023125"/>
    </source>
</evidence>
<dbReference type="Proteomes" id="UP001597286">
    <property type="component" value="Unassembled WGS sequence"/>
</dbReference>
<dbReference type="CDD" id="cd00090">
    <property type="entry name" value="HTH_ARSR"/>
    <property type="match status" value="1"/>
</dbReference>
<gene>
    <name evidence="5" type="ORF">ACFSJG_17590</name>
</gene>
<sequence length="161" mass="16867">MAVQTATAAHLVEEVFLFGRVLRGALGGGTETGLPPALTGVLFVLAHSAPCRQNELAVSLCVSQSALSRQIADLVDAGLVARRPDPDDGRASLVELTDAGRRILADSKARRADNLRERLADWSQDEAEAALAALRHLIDTFSIPARTPAAGAITPNEGGHA</sequence>
<keyword evidence="3" id="KW-0804">Transcription</keyword>
<comment type="caution">
    <text evidence="5">The sequence shown here is derived from an EMBL/GenBank/DDBJ whole genome shotgun (WGS) entry which is preliminary data.</text>
</comment>
<feature type="domain" description="HTH marR-type" evidence="4">
    <location>
        <begin position="1"/>
        <end position="139"/>
    </location>
</feature>
<dbReference type="InterPro" id="IPR036388">
    <property type="entry name" value="WH-like_DNA-bd_sf"/>
</dbReference>
<dbReference type="SUPFAM" id="SSF46785">
    <property type="entry name" value="Winged helix' DNA-binding domain"/>
    <property type="match status" value="1"/>
</dbReference>
<reference evidence="6" key="1">
    <citation type="journal article" date="2019" name="Int. J. Syst. Evol. Microbiol.">
        <title>The Global Catalogue of Microorganisms (GCM) 10K type strain sequencing project: providing services to taxonomists for standard genome sequencing and annotation.</title>
        <authorList>
            <consortium name="The Broad Institute Genomics Platform"/>
            <consortium name="The Broad Institute Genome Sequencing Center for Infectious Disease"/>
            <person name="Wu L."/>
            <person name="Ma J."/>
        </authorList>
    </citation>
    <scope>NUCLEOTIDE SEQUENCE [LARGE SCALE GENOMIC DNA]</scope>
    <source>
        <strain evidence="6">DT72</strain>
    </source>
</reference>
<dbReference type="InterPro" id="IPR023187">
    <property type="entry name" value="Tscrpt_reg_MarR-type_CS"/>
</dbReference>
<dbReference type="InterPro" id="IPR039422">
    <property type="entry name" value="MarR/SlyA-like"/>
</dbReference>
<protein>
    <submittedName>
        <fullName evidence="5">MarR family winged helix-turn-helix transcriptional regulator</fullName>
    </submittedName>
</protein>
<accession>A0ABW4P7M7</accession>
<dbReference type="InterPro" id="IPR036390">
    <property type="entry name" value="WH_DNA-bd_sf"/>
</dbReference>
<dbReference type="PANTHER" id="PTHR33164">
    <property type="entry name" value="TRANSCRIPTIONAL REGULATOR, MARR FAMILY"/>
    <property type="match status" value="1"/>
</dbReference>
<dbReference type="PANTHER" id="PTHR33164:SF57">
    <property type="entry name" value="MARR-FAMILY TRANSCRIPTIONAL REGULATOR"/>
    <property type="match status" value="1"/>
</dbReference>
<evidence type="ECO:0000256" key="3">
    <source>
        <dbReference type="ARBA" id="ARBA00023163"/>
    </source>
</evidence>
<dbReference type="InterPro" id="IPR011991">
    <property type="entry name" value="ArsR-like_HTH"/>
</dbReference>
<evidence type="ECO:0000313" key="5">
    <source>
        <dbReference type="EMBL" id="MFD1814031.1"/>
    </source>
</evidence>
<evidence type="ECO:0000256" key="1">
    <source>
        <dbReference type="ARBA" id="ARBA00023015"/>
    </source>
</evidence>
<dbReference type="InterPro" id="IPR000835">
    <property type="entry name" value="HTH_MarR-typ"/>
</dbReference>
<proteinExistence type="predicted"/>